<feature type="compositionally biased region" description="Basic and acidic residues" evidence="1">
    <location>
        <begin position="1"/>
        <end position="14"/>
    </location>
</feature>
<feature type="region of interest" description="Disordered" evidence="1">
    <location>
        <begin position="199"/>
        <end position="274"/>
    </location>
</feature>
<reference evidence="2" key="1">
    <citation type="journal article" date="2020" name="Mol. Plant Microbe Interact.">
        <title>Genome Sequence of the Biocontrol Agent Coniothyrium minitans strain Conio (IMI 134523).</title>
        <authorList>
            <person name="Patel D."/>
            <person name="Shittu T.A."/>
            <person name="Baroncelli R."/>
            <person name="Muthumeenakshi S."/>
            <person name="Osborne T.H."/>
            <person name="Janganan T.K."/>
            <person name="Sreenivasaprasad S."/>
        </authorList>
    </citation>
    <scope>NUCLEOTIDE SEQUENCE</scope>
    <source>
        <strain evidence="2">Conio</strain>
    </source>
</reference>
<dbReference type="Proteomes" id="UP000756921">
    <property type="component" value="Unassembled WGS sequence"/>
</dbReference>
<organism evidence="2 3">
    <name type="scientific">Paraphaeosphaeria minitans</name>
    <dbReference type="NCBI Taxonomy" id="565426"/>
    <lineage>
        <taxon>Eukaryota</taxon>
        <taxon>Fungi</taxon>
        <taxon>Dikarya</taxon>
        <taxon>Ascomycota</taxon>
        <taxon>Pezizomycotina</taxon>
        <taxon>Dothideomycetes</taxon>
        <taxon>Pleosporomycetidae</taxon>
        <taxon>Pleosporales</taxon>
        <taxon>Massarineae</taxon>
        <taxon>Didymosphaeriaceae</taxon>
        <taxon>Paraphaeosphaeria</taxon>
    </lineage>
</organism>
<feature type="compositionally biased region" description="Polar residues" evidence="1">
    <location>
        <begin position="1312"/>
        <end position="1321"/>
    </location>
</feature>
<evidence type="ECO:0000256" key="1">
    <source>
        <dbReference type="SAM" id="MobiDB-lite"/>
    </source>
</evidence>
<feature type="compositionally biased region" description="Low complexity" evidence="1">
    <location>
        <begin position="77"/>
        <end position="94"/>
    </location>
</feature>
<evidence type="ECO:0000313" key="3">
    <source>
        <dbReference type="Proteomes" id="UP000756921"/>
    </source>
</evidence>
<feature type="region of interest" description="Disordered" evidence="1">
    <location>
        <begin position="1216"/>
        <end position="1268"/>
    </location>
</feature>
<name>A0A9P6GQA1_9PLEO</name>
<feature type="compositionally biased region" description="Pro residues" evidence="1">
    <location>
        <begin position="726"/>
        <end position="735"/>
    </location>
</feature>
<feature type="compositionally biased region" description="Pro residues" evidence="1">
    <location>
        <begin position="1042"/>
        <end position="1057"/>
    </location>
</feature>
<feature type="region of interest" description="Disordered" evidence="1">
    <location>
        <begin position="1129"/>
        <end position="1165"/>
    </location>
</feature>
<feature type="compositionally biased region" description="Polar residues" evidence="1">
    <location>
        <begin position="132"/>
        <end position="143"/>
    </location>
</feature>
<feature type="region of interest" description="Disordered" evidence="1">
    <location>
        <begin position="1"/>
        <end position="181"/>
    </location>
</feature>
<feature type="region of interest" description="Disordered" evidence="1">
    <location>
        <begin position="1283"/>
        <end position="1373"/>
    </location>
</feature>
<feature type="compositionally biased region" description="Low complexity" evidence="1">
    <location>
        <begin position="847"/>
        <end position="861"/>
    </location>
</feature>
<feature type="compositionally biased region" description="Low complexity" evidence="1">
    <location>
        <begin position="763"/>
        <end position="779"/>
    </location>
</feature>
<feature type="compositionally biased region" description="Polar residues" evidence="1">
    <location>
        <begin position="881"/>
        <end position="902"/>
    </location>
</feature>
<feature type="compositionally biased region" description="Basic and acidic residues" evidence="1">
    <location>
        <begin position="799"/>
        <end position="812"/>
    </location>
</feature>
<feature type="compositionally biased region" description="Basic and acidic residues" evidence="1">
    <location>
        <begin position="697"/>
        <end position="707"/>
    </location>
</feature>
<feature type="region of interest" description="Disordered" evidence="1">
    <location>
        <begin position="961"/>
        <end position="1106"/>
    </location>
</feature>
<feature type="compositionally biased region" description="Basic and acidic residues" evidence="1">
    <location>
        <begin position="458"/>
        <end position="503"/>
    </location>
</feature>
<comment type="caution">
    <text evidence="2">The sequence shown here is derived from an EMBL/GenBank/DDBJ whole genome shotgun (WGS) entry which is preliminary data.</text>
</comment>
<feature type="region of interest" description="Disordered" evidence="1">
    <location>
        <begin position="353"/>
        <end position="944"/>
    </location>
</feature>
<dbReference type="EMBL" id="WJXW01000002">
    <property type="protein sequence ID" value="KAF9739563.1"/>
    <property type="molecule type" value="Genomic_DNA"/>
</dbReference>
<feature type="region of interest" description="Disordered" evidence="1">
    <location>
        <begin position="286"/>
        <end position="340"/>
    </location>
</feature>
<feature type="compositionally biased region" description="Polar residues" evidence="1">
    <location>
        <begin position="589"/>
        <end position="601"/>
    </location>
</feature>
<feature type="compositionally biased region" description="Basic and acidic residues" evidence="1">
    <location>
        <begin position="288"/>
        <end position="300"/>
    </location>
</feature>
<feature type="compositionally biased region" description="Low complexity" evidence="1">
    <location>
        <begin position="211"/>
        <end position="223"/>
    </location>
</feature>
<feature type="compositionally biased region" description="Pro residues" evidence="1">
    <location>
        <begin position="353"/>
        <end position="363"/>
    </location>
</feature>
<sequence length="1373" mass="145510">MSSPRKERPSDREPPAATTDLHIVMAEQITRDVVKEAQSVGGPAPIDDTASTTNDSAGNGEVPSGPNPRDSSPSDEPTTTNATNPAKTANAARPSVSADGGIDNASAETPDHQVILDMPSNEKKEPLVNGDASESSATESQNALGEGSVGSDTDISRPGSVDPAKQPGGHLRTNSSVKKPAAFKSVSVTKNFLAKSAVAAPVARPGDKGPSSSSVAASTVQTARPRLVAKSGGSNAPRTLGKLNGAGSGPDASKVWNKNQPIPPAPPKQFTDEELKQQYGIHLATRLQADDGGKEAKWADIDDDEDDWAPETVQWMDGTKSTVAAENQPPPPDDTKSVPKIEASLAIVAPAPAIMPTPTPAPTPSSSTQRSGLTGGTKTILKPGASAQASAAKPKGQLEKPTLVAKPSSAAPVKSPWAQLPPVEKASPIQMNSPAQQPPPRYSRDSYGYDDMTPSHALAKEIAPDDFNRAWRDERGHRELFNSHSGRYEPVGEMRRGSVRDNSYRQQPSVLQRPLQDGPAEPSAAFQTSRTSADGPGWGRRRNSSNVSGGSGRRMSFDRRGPDLPPVPMNLQRRDSQSINGLDAGASGAPQQALPSKTGPTDQPPPIEPANLTQITSPNVAHVQPLSPLESAASHDAGTPGAPSQIQNLVEVQERLLHSNIEAIRSRKQKEKEQEEKEEAERKERLRKRLEALGFTDDAKSKAKEPSPSRAPQKSPQKGKAVPAPVQSPPKPPVPTSEGEVAQYGMMKVHQAQPVRKPVSTEPASKPGAPKSSPSPMKAQTEVQPLPLLAQSISPANEYSRESDSSKPRPDHTQTQAQQVRPAGATDDKVGQPPQGPWSSKLPPQRPVGWGSSGSSVWGPPQARDRALGNGTFGQQVAAPPQSNAATIGLPSLNSIPPQSQAAPVPPFAQQNMYPQAVPALTQGSGVSKPGPIAPPPADKGWGNFQAHIRQDDIDIRAKAERERERVGTDFRPELRETFKDQKGNTETIMHVRVGGIDPKASQPTITPESKHETLLAHEAPISQSASHQPATQGGRSSRFFPKPPPASKQESPPPPETESHPAFSGDISHPVVRMPKPSPRVRLPPTALGPTAHAETPVSMPPRGRLGIGARPLALTQEWQARFNSLLDKTPAAGPGSAPITRPSPSVQAPLNSRPGSLAIAPSSKAPLEVREMSASATVSLPVSTNRRSLIKDGSSDVTTREGAEDLLEDREFGSLPTVKVPKTPHLAANEPPVGFPPSVRQHSKYGGKFYSTSKPTLQEDKPERHDNTIDVNIRMGNVREVVTKSMSIKRKGTRGYSQQKPRRSPANGAGNASSVGQNPRTRKPANYQGQGASSNGPSQSPAGNAWSNNRSSPAHTNPWTTKRQTPSAPVH</sequence>
<gene>
    <name evidence="2" type="ORF">PMIN01_02197</name>
</gene>
<evidence type="ECO:0000313" key="2">
    <source>
        <dbReference type="EMBL" id="KAF9739563.1"/>
    </source>
</evidence>
<feature type="compositionally biased region" description="Polar residues" evidence="1">
    <location>
        <begin position="1144"/>
        <end position="1156"/>
    </location>
</feature>
<feature type="compositionally biased region" description="Basic and acidic residues" evidence="1">
    <location>
        <begin position="670"/>
        <end position="684"/>
    </location>
</feature>
<keyword evidence="3" id="KW-1185">Reference proteome</keyword>
<accession>A0A9P6GQA1</accession>
<feature type="compositionally biased region" description="Polar residues" evidence="1">
    <location>
        <begin position="1329"/>
        <end position="1373"/>
    </location>
</feature>
<feature type="compositionally biased region" description="Basic and acidic residues" evidence="1">
    <location>
        <begin position="1259"/>
        <end position="1268"/>
    </location>
</feature>
<dbReference type="OrthoDB" id="5416983at2759"/>
<feature type="compositionally biased region" description="Basic and acidic residues" evidence="1">
    <location>
        <begin position="961"/>
        <end position="984"/>
    </location>
</feature>
<protein>
    <submittedName>
        <fullName evidence="2">Uncharacterized protein</fullName>
    </submittedName>
</protein>
<proteinExistence type="predicted"/>
<feature type="compositionally biased region" description="Polar residues" evidence="1">
    <location>
        <begin position="1022"/>
        <end position="1036"/>
    </location>
</feature>